<keyword evidence="2" id="KW-1185">Reference proteome</keyword>
<dbReference type="Proteomes" id="UP000076577">
    <property type="component" value="Unassembled WGS sequence"/>
</dbReference>
<gene>
    <name evidence="1" type="ORF">PsAD2_03209</name>
</gene>
<evidence type="ECO:0000313" key="1">
    <source>
        <dbReference type="EMBL" id="KZL17207.1"/>
    </source>
</evidence>
<sequence>MGFNRISPPIPVQIAAVNALRAVSRNGFAAAGNHTAILCQLTHHNAQAVITLPDTYFALVKPAAACHIALNGQGVPICAGCGLNATAQDCTGHVAASKIAFCLRTAAIRTNHRYNTLDPVGDPIPIVIIAVGEDKPVCAGDRVDLIGFAAVALIGRRNQRPCASTVNTLHLLYAITLTFCSKLHVAHCACGSICTRKSGLPGDHRTIAKLDIGGICGQVDLGNTKLA</sequence>
<dbReference type="EMBL" id="LMCB01000036">
    <property type="protein sequence ID" value="KZL17207.1"/>
    <property type="molecule type" value="Genomic_DNA"/>
</dbReference>
<comment type="caution">
    <text evidence="1">The sequence shown here is derived from an EMBL/GenBank/DDBJ whole genome shotgun (WGS) entry which is preliminary data.</text>
</comment>
<dbReference type="AlphaFoldDB" id="A0A165X0A4"/>
<evidence type="ECO:0000313" key="2">
    <source>
        <dbReference type="Proteomes" id="UP000076577"/>
    </source>
</evidence>
<name>A0A165X0A4_9HYPH</name>
<reference evidence="1 2" key="1">
    <citation type="journal article" date="2016" name="Front. Microbiol.">
        <title>Comparative Genomic Analysis Reveals a Diverse Repertoire of Genes Involved in Prokaryote-Eukaryote Interactions within the Pseudovibrio Genus.</title>
        <authorList>
            <person name="Romano S."/>
            <person name="Fernandez-Guerra A."/>
            <person name="Reen F.J."/>
            <person name="Glockner F.O."/>
            <person name="Crowley S.P."/>
            <person name="O'Sullivan O."/>
            <person name="Cotter P.D."/>
            <person name="Adams C."/>
            <person name="Dobson A.D."/>
            <person name="O'Gara F."/>
        </authorList>
    </citation>
    <scope>NUCLEOTIDE SEQUENCE [LARGE SCALE GENOMIC DNA]</scope>
    <source>
        <strain evidence="1 2">Ad2</strain>
    </source>
</reference>
<proteinExistence type="predicted"/>
<organism evidence="1 2">
    <name type="scientific">Pseudovibrio axinellae</name>
    <dbReference type="NCBI Taxonomy" id="989403"/>
    <lineage>
        <taxon>Bacteria</taxon>
        <taxon>Pseudomonadati</taxon>
        <taxon>Pseudomonadota</taxon>
        <taxon>Alphaproteobacteria</taxon>
        <taxon>Hyphomicrobiales</taxon>
        <taxon>Stappiaceae</taxon>
        <taxon>Pseudovibrio</taxon>
    </lineage>
</organism>
<accession>A0A165X0A4</accession>
<protein>
    <submittedName>
        <fullName evidence="1">Uncharacterized protein</fullName>
    </submittedName>
</protein>